<protein>
    <submittedName>
        <fullName evidence="2">Uncharacterized protein</fullName>
    </submittedName>
</protein>
<sequence>MDRSTLADMLLTLPQYADLPDHLLRGSNENVLLAVREHFLDVHRDDLSALRAPSPIPPPSPSPTSPVLSQPIPASPAPEREMSMSMSPSPSPIKSEPIEKTPSKSSRNIIPAITPAAVPINGNFAHCVASALATGQAQTHFNSALANGLHITWVSGLVPDATTLEFFAITVDPSRKISDQAKEMAEMPIQRNLPQLLRAGRKIETIHKTRNSYIDGIIAYIVGVAANTIFEEGCGGCAKTGGQFGQCVIVPGERRGGRKGAFLLGACASCHFSCVMRRCEFWEEEADEGEHRRHYVRKSGW</sequence>
<evidence type="ECO:0000313" key="2">
    <source>
        <dbReference type="EMBL" id="KAF4630003.1"/>
    </source>
</evidence>
<dbReference type="AlphaFoldDB" id="A0A8H4RJ76"/>
<dbReference type="InterPro" id="IPR022190">
    <property type="entry name" value="DUF3716"/>
</dbReference>
<dbReference type="Pfam" id="PF12511">
    <property type="entry name" value="DUF3716"/>
    <property type="match status" value="1"/>
</dbReference>
<proteinExistence type="predicted"/>
<reference evidence="2 3" key="1">
    <citation type="submission" date="2020-03" db="EMBL/GenBank/DDBJ databases">
        <title>Draft Genome Sequence of Cudoniella acicularis.</title>
        <authorList>
            <person name="Buettner E."/>
            <person name="Kellner H."/>
        </authorList>
    </citation>
    <scope>NUCLEOTIDE SEQUENCE [LARGE SCALE GENOMIC DNA]</scope>
    <source>
        <strain evidence="2 3">DSM 108380</strain>
    </source>
</reference>
<keyword evidence="3" id="KW-1185">Reference proteome</keyword>
<dbReference type="Proteomes" id="UP000566819">
    <property type="component" value="Unassembled WGS sequence"/>
</dbReference>
<feature type="compositionally biased region" description="Pro residues" evidence="1">
    <location>
        <begin position="54"/>
        <end position="64"/>
    </location>
</feature>
<feature type="region of interest" description="Disordered" evidence="1">
    <location>
        <begin position="50"/>
        <end position="106"/>
    </location>
</feature>
<feature type="compositionally biased region" description="Low complexity" evidence="1">
    <location>
        <begin position="83"/>
        <end position="95"/>
    </location>
</feature>
<organism evidence="2 3">
    <name type="scientific">Cudoniella acicularis</name>
    <dbReference type="NCBI Taxonomy" id="354080"/>
    <lineage>
        <taxon>Eukaryota</taxon>
        <taxon>Fungi</taxon>
        <taxon>Dikarya</taxon>
        <taxon>Ascomycota</taxon>
        <taxon>Pezizomycotina</taxon>
        <taxon>Leotiomycetes</taxon>
        <taxon>Helotiales</taxon>
        <taxon>Tricladiaceae</taxon>
        <taxon>Cudoniella</taxon>
    </lineage>
</organism>
<evidence type="ECO:0000313" key="3">
    <source>
        <dbReference type="Proteomes" id="UP000566819"/>
    </source>
</evidence>
<gene>
    <name evidence="2" type="ORF">G7Y89_g8148</name>
</gene>
<evidence type="ECO:0000256" key="1">
    <source>
        <dbReference type="SAM" id="MobiDB-lite"/>
    </source>
</evidence>
<dbReference type="EMBL" id="JAAMPI010000601">
    <property type="protein sequence ID" value="KAF4630003.1"/>
    <property type="molecule type" value="Genomic_DNA"/>
</dbReference>
<accession>A0A8H4RJ76</accession>
<comment type="caution">
    <text evidence="2">The sequence shown here is derived from an EMBL/GenBank/DDBJ whole genome shotgun (WGS) entry which is preliminary data.</text>
</comment>
<name>A0A8H4RJ76_9HELO</name>